<organism evidence="2 3">
    <name type="scientific">Antarctobacter heliothermus</name>
    <dbReference type="NCBI Taxonomy" id="74033"/>
    <lineage>
        <taxon>Bacteria</taxon>
        <taxon>Pseudomonadati</taxon>
        <taxon>Pseudomonadota</taxon>
        <taxon>Alphaproteobacteria</taxon>
        <taxon>Rhodobacterales</taxon>
        <taxon>Roseobacteraceae</taxon>
        <taxon>Antarctobacter</taxon>
    </lineage>
</organism>
<dbReference type="EMBL" id="FZON01000037">
    <property type="protein sequence ID" value="SNS85295.1"/>
    <property type="molecule type" value="Genomic_DNA"/>
</dbReference>
<name>A0A239HVF7_9RHOB</name>
<dbReference type="Proteomes" id="UP000198440">
    <property type="component" value="Unassembled WGS sequence"/>
</dbReference>
<proteinExistence type="predicted"/>
<sequence length="61" mass="6998">MEYSRRPSINNRQSKYPETTCLGLTPKEDHRAAGIYGIPLEKRKKPQANAEFSRKFETAVS</sequence>
<gene>
    <name evidence="2" type="ORF">SAMN04488078_103710</name>
</gene>
<reference evidence="2 3" key="1">
    <citation type="submission" date="2017-06" db="EMBL/GenBank/DDBJ databases">
        <authorList>
            <person name="Kim H.J."/>
            <person name="Triplett B.A."/>
        </authorList>
    </citation>
    <scope>NUCLEOTIDE SEQUENCE [LARGE SCALE GENOMIC DNA]</scope>
    <source>
        <strain evidence="2 3">DSM 11445</strain>
    </source>
</reference>
<dbReference type="AlphaFoldDB" id="A0A239HVF7"/>
<feature type="region of interest" description="Disordered" evidence="1">
    <location>
        <begin position="1"/>
        <end position="24"/>
    </location>
</feature>
<feature type="compositionally biased region" description="Polar residues" evidence="1">
    <location>
        <begin position="7"/>
        <end position="17"/>
    </location>
</feature>
<protein>
    <submittedName>
        <fullName evidence="2">Uncharacterized protein</fullName>
    </submittedName>
</protein>
<evidence type="ECO:0000256" key="1">
    <source>
        <dbReference type="SAM" id="MobiDB-lite"/>
    </source>
</evidence>
<accession>A0A239HVF7</accession>
<evidence type="ECO:0000313" key="3">
    <source>
        <dbReference type="Proteomes" id="UP000198440"/>
    </source>
</evidence>
<evidence type="ECO:0000313" key="2">
    <source>
        <dbReference type="EMBL" id="SNS85295.1"/>
    </source>
</evidence>